<protein>
    <recommendedName>
        <fullName evidence="3 8">Dihydrofolate reductase</fullName>
        <ecNumber evidence="3 8">1.5.1.3</ecNumber>
    </recommendedName>
</protein>
<dbReference type="InterPro" id="IPR012259">
    <property type="entry name" value="DHFR"/>
</dbReference>
<dbReference type="EMBL" id="JBHRTS010000002">
    <property type="protein sequence ID" value="MFC3193562.1"/>
    <property type="molecule type" value="Genomic_DNA"/>
</dbReference>
<evidence type="ECO:0000256" key="3">
    <source>
        <dbReference type="ARBA" id="ARBA00012856"/>
    </source>
</evidence>
<name>A0ABV7J8S3_9GAMM</name>
<evidence type="ECO:0000256" key="4">
    <source>
        <dbReference type="ARBA" id="ARBA00022563"/>
    </source>
</evidence>
<keyword evidence="12" id="KW-1185">Reference proteome</keyword>
<organism evidence="11 12">
    <name type="scientific">Marinicella sediminis</name>
    <dbReference type="NCBI Taxonomy" id="1792834"/>
    <lineage>
        <taxon>Bacteria</taxon>
        <taxon>Pseudomonadati</taxon>
        <taxon>Pseudomonadota</taxon>
        <taxon>Gammaproteobacteria</taxon>
        <taxon>Lysobacterales</taxon>
        <taxon>Marinicellaceae</taxon>
        <taxon>Marinicella</taxon>
    </lineage>
</organism>
<comment type="similarity">
    <text evidence="2 8 9">Belongs to the dihydrofolate reductase family.</text>
</comment>
<evidence type="ECO:0000313" key="11">
    <source>
        <dbReference type="EMBL" id="MFC3193562.1"/>
    </source>
</evidence>
<sequence length="158" mass="18300">MKLTLIAAMDQQGLIGKDNQLPWHISADLQFFKQQTIGKPIVMGRKTCESLPFPLPGRRNLVLTRNKAFKAEGFECIEQLSDIDEQSVMVIGGSSIYRWLLPRGDHLILTRIKHTFTGDTYFPEVNWNQWHLTRKTTVPINDNNPDYELSFEFYDRVS</sequence>
<dbReference type="GO" id="GO:0004146">
    <property type="term" value="F:dihydrofolate reductase activity"/>
    <property type="evidence" value="ECO:0007669"/>
    <property type="project" value="UniProtKB-EC"/>
</dbReference>
<dbReference type="Gene3D" id="3.40.430.10">
    <property type="entry name" value="Dihydrofolate Reductase, subunit A"/>
    <property type="match status" value="1"/>
</dbReference>
<dbReference type="Pfam" id="PF00186">
    <property type="entry name" value="DHFR_1"/>
    <property type="match status" value="1"/>
</dbReference>
<keyword evidence="6 8" id="KW-0560">Oxidoreductase</keyword>
<evidence type="ECO:0000313" key="12">
    <source>
        <dbReference type="Proteomes" id="UP001595533"/>
    </source>
</evidence>
<keyword evidence="5 8" id="KW-0521">NADP</keyword>
<dbReference type="InterPro" id="IPR024072">
    <property type="entry name" value="DHFR-like_dom_sf"/>
</dbReference>
<dbReference type="PANTHER" id="PTHR48069">
    <property type="entry name" value="DIHYDROFOLATE REDUCTASE"/>
    <property type="match status" value="1"/>
</dbReference>
<dbReference type="CDD" id="cd00209">
    <property type="entry name" value="DHFR"/>
    <property type="match status" value="1"/>
</dbReference>
<dbReference type="PRINTS" id="PR00070">
    <property type="entry name" value="DHFR"/>
</dbReference>
<dbReference type="SUPFAM" id="SSF53597">
    <property type="entry name" value="Dihydrofolate reductase-like"/>
    <property type="match status" value="1"/>
</dbReference>
<reference evidence="12" key="1">
    <citation type="journal article" date="2019" name="Int. J. Syst. Evol. Microbiol.">
        <title>The Global Catalogue of Microorganisms (GCM) 10K type strain sequencing project: providing services to taxonomists for standard genome sequencing and annotation.</title>
        <authorList>
            <consortium name="The Broad Institute Genomics Platform"/>
            <consortium name="The Broad Institute Genome Sequencing Center for Infectious Disease"/>
            <person name="Wu L."/>
            <person name="Ma J."/>
        </authorList>
    </citation>
    <scope>NUCLEOTIDE SEQUENCE [LARGE SCALE GENOMIC DNA]</scope>
    <source>
        <strain evidence="12">KCTC 42953</strain>
    </source>
</reference>
<evidence type="ECO:0000256" key="9">
    <source>
        <dbReference type="RuleBase" id="RU004474"/>
    </source>
</evidence>
<comment type="pathway">
    <text evidence="1 8">Cofactor biosynthesis; tetrahydrofolate biosynthesis; 5,6,7,8-tetrahydrofolate from 7,8-dihydrofolate: step 1/1.</text>
</comment>
<accession>A0ABV7J8S3</accession>
<comment type="caution">
    <text evidence="11">The sequence shown here is derived from an EMBL/GenBank/DDBJ whole genome shotgun (WGS) entry which is preliminary data.</text>
</comment>
<dbReference type="PROSITE" id="PS51330">
    <property type="entry name" value="DHFR_2"/>
    <property type="match status" value="1"/>
</dbReference>
<proteinExistence type="inferred from homology"/>
<dbReference type="InterPro" id="IPR017925">
    <property type="entry name" value="DHFR_CS"/>
</dbReference>
<dbReference type="EC" id="1.5.1.3" evidence="3 8"/>
<evidence type="ECO:0000256" key="7">
    <source>
        <dbReference type="ARBA" id="ARBA00025067"/>
    </source>
</evidence>
<evidence type="ECO:0000256" key="2">
    <source>
        <dbReference type="ARBA" id="ARBA00009539"/>
    </source>
</evidence>
<evidence type="ECO:0000259" key="10">
    <source>
        <dbReference type="PROSITE" id="PS51330"/>
    </source>
</evidence>
<dbReference type="InterPro" id="IPR001796">
    <property type="entry name" value="DHFR_dom"/>
</dbReference>
<dbReference type="PIRSF" id="PIRSF000194">
    <property type="entry name" value="DHFR"/>
    <property type="match status" value="1"/>
</dbReference>
<evidence type="ECO:0000256" key="8">
    <source>
        <dbReference type="PIRNR" id="PIRNR000194"/>
    </source>
</evidence>
<comment type="function">
    <text evidence="7 8">Key enzyme in folate metabolism. Catalyzes an essential reaction for de novo glycine and purine synthesis, and for DNA precursor synthesis.</text>
</comment>
<evidence type="ECO:0000256" key="1">
    <source>
        <dbReference type="ARBA" id="ARBA00004903"/>
    </source>
</evidence>
<dbReference type="PANTHER" id="PTHR48069:SF3">
    <property type="entry name" value="DIHYDROFOLATE REDUCTASE"/>
    <property type="match status" value="1"/>
</dbReference>
<evidence type="ECO:0000256" key="6">
    <source>
        <dbReference type="ARBA" id="ARBA00023002"/>
    </source>
</evidence>
<evidence type="ECO:0000256" key="5">
    <source>
        <dbReference type="ARBA" id="ARBA00022857"/>
    </source>
</evidence>
<dbReference type="RefSeq" id="WP_077410466.1">
    <property type="nucleotide sequence ID" value="NZ_JBHRTS010000002.1"/>
</dbReference>
<comment type="catalytic activity">
    <reaction evidence="8">
        <text>(6S)-5,6,7,8-tetrahydrofolate + NADP(+) = 7,8-dihydrofolate + NADPH + H(+)</text>
        <dbReference type="Rhea" id="RHEA:15009"/>
        <dbReference type="ChEBI" id="CHEBI:15378"/>
        <dbReference type="ChEBI" id="CHEBI:57451"/>
        <dbReference type="ChEBI" id="CHEBI:57453"/>
        <dbReference type="ChEBI" id="CHEBI:57783"/>
        <dbReference type="ChEBI" id="CHEBI:58349"/>
        <dbReference type="EC" id="1.5.1.3"/>
    </reaction>
</comment>
<keyword evidence="4 8" id="KW-0554">One-carbon metabolism</keyword>
<dbReference type="PROSITE" id="PS00075">
    <property type="entry name" value="DHFR_1"/>
    <property type="match status" value="1"/>
</dbReference>
<feature type="domain" description="DHFR" evidence="10">
    <location>
        <begin position="2"/>
        <end position="156"/>
    </location>
</feature>
<gene>
    <name evidence="11" type="ORF">ACFODZ_04810</name>
</gene>
<dbReference type="Proteomes" id="UP001595533">
    <property type="component" value="Unassembled WGS sequence"/>
</dbReference>